<proteinExistence type="predicted"/>
<gene>
    <name evidence="1" type="primary">Acey_s0005.g2683</name>
    <name evidence="1" type="ORF">Y032_0005g2683</name>
</gene>
<dbReference type="Proteomes" id="UP000024635">
    <property type="component" value="Unassembled WGS sequence"/>
</dbReference>
<sequence length="67" mass="7529">MDNDNSTALVPFLCSFVTLYCGYAYNFVARIIVLCGKCAGVAFKEALELVISRWAQLILRGRRRVVL</sequence>
<dbReference type="EMBL" id="JARK01001341">
    <property type="protein sequence ID" value="EYC30505.1"/>
    <property type="molecule type" value="Genomic_DNA"/>
</dbReference>
<name>A0A016VSY6_9BILA</name>
<keyword evidence="2" id="KW-1185">Reference proteome</keyword>
<dbReference type="AlphaFoldDB" id="A0A016VSY6"/>
<protein>
    <submittedName>
        <fullName evidence="1">Uncharacterized protein</fullName>
    </submittedName>
</protein>
<accession>A0A016VSY6</accession>
<organism evidence="1 2">
    <name type="scientific">Ancylostoma ceylanicum</name>
    <dbReference type="NCBI Taxonomy" id="53326"/>
    <lineage>
        <taxon>Eukaryota</taxon>
        <taxon>Metazoa</taxon>
        <taxon>Ecdysozoa</taxon>
        <taxon>Nematoda</taxon>
        <taxon>Chromadorea</taxon>
        <taxon>Rhabditida</taxon>
        <taxon>Rhabditina</taxon>
        <taxon>Rhabditomorpha</taxon>
        <taxon>Strongyloidea</taxon>
        <taxon>Ancylostomatidae</taxon>
        <taxon>Ancylostomatinae</taxon>
        <taxon>Ancylostoma</taxon>
    </lineage>
</organism>
<evidence type="ECO:0000313" key="2">
    <source>
        <dbReference type="Proteomes" id="UP000024635"/>
    </source>
</evidence>
<reference evidence="2" key="1">
    <citation type="journal article" date="2015" name="Nat. Genet.">
        <title>The genome and transcriptome of the zoonotic hookworm Ancylostoma ceylanicum identify infection-specific gene families.</title>
        <authorList>
            <person name="Schwarz E.M."/>
            <person name="Hu Y."/>
            <person name="Antoshechkin I."/>
            <person name="Miller M.M."/>
            <person name="Sternberg P.W."/>
            <person name="Aroian R.V."/>
        </authorList>
    </citation>
    <scope>NUCLEOTIDE SEQUENCE</scope>
    <source>
        <strain evidence="2">HY135</strain>
    </source>
</reference>
<evidence type="ECO:0000313" key="1">
    <source>
        <dbReference type="EMBL" id="EYC30505.1"/>
    </source>
</evidence>
<comment type="caution">
    <text evidence="1">The sequence shown here is derived from an EMBL/GenBank/DDBJ whole genome shotgun (WGS) entry which is preliminary data.</text>
</comment>